<accession>A0ABZ1NH96</accession>
<reference evidence="1 2" key="1">
    <citation type="submission" date="2022-10" db="EMBL/GenBank/DDBJ databases">
        <title>The complete genomes of actinobacterial strains from the NBC collection.</title>
        <authorList>
            <person name="Joergensen T.S."/>
            <person name="Alvarez Arevalo M."/>
            <person name="Sterndorff E.B."/>
            <person name="Faurdal D."/>
            <person name="Vuksanovic O."/>
            <person name="Mourched A.-S."/>
            <person name="Charusanti P."/>
            <person name="Shaw S."/>
            <person name="Blin K."/>
            <person name="Weber T."/>
        </authorList>
    </citation>
    <scope>NUCLEOTIDE SEQUENCE [LARGE SCALE GENOMIC DNA]</scope>
    <source>
        <strain evidence="1 2">NBC_01413</strain>
    </source>
</reference>
<name>A0ABZ1NH96_9NOCA</name>
<evidence type="ECO:0008006" key="3">
    <source>
        <dbReference type="Google" id="ProtNLM"/>
    </source>
</evidence>
<evidence type="ECO:0000313" key="1">
    <source>
        <dbReference type="EMBL" id="WTY39183.1"/>
    </source>
</evidence>
<sequence>MGGPRYDANQTDEDRHGLDNLVLMCSNHHAVIDDRANLGTYTVERLVVIKQVHEEAGKSRPADASNPPQAIINGLAISAMTYETGATHNDFRYATFKVGGDGGGPLGGGGGGGILIISGVAKLPEDIAVNLDGGNGKFPGGGGGGGGAVRFEGRGVTPYDVENGLVVRSFATVNNARVVEGLLYVLGGAYPLYSVMKLPATERIAVACTIDLGKIAPDTLFKLEIVCEDPEGAIAIVCTHDVRVNGGTELVRRCSIATDFLVEVQEPGIYNLRLESAGMILAEYPVEFRQYS</sequence>
<evidence type="ECO:0000313" key="2">
    <source>
        <dbReference type="Proteomes" id="UP001621418"/>
    </source>
</evidence>
<keyword evidence="2" id="KW-1185">Reference proteome</keyword>
<dbReference type="Proteomes" id="UP001621418">
    <property type="component" value="Chromosome"/>
</dbReference>
<organism evidence="1 2">
    <name type="scientific">Nocardia salmonicida</name>
    <dbReference type="NCBI Taxonomy" id="53431"/>
    <lineage>
        <taxon>Bacteria</taxon>
        <taxon>Bacillati</taxon>
        <taxon>Actinomycetota</taxon>
        <taxon>Actinomycetes</taxon>
        <taxon>Mycobacteriales</taxon>
        <taxon>Nocardiaceae</taxon>
        <taxon>Nocardia</taxon>
    </lineage>
</organism>
<gene>
    <name evidence="1" type="ORF">OG308_15795</name>
</gene>
<dbReference type="RefSeq" id="WP_405151072.1">
    <property type="nucleotide sequence ID" value="NZ_CP109527.1"/>
</dbReference>
<proteinExistence type="predicted"/>
<protein>
    <recommendedName>
        <fullName evidence="3">HNH endonuclease</fullName>
    </recommendedName>
</protein>
<dbReference type="EMBL" id="CP109527">
    <property type="protein sequence ID" value="WTY39183.1"/>
    <property type="molecule type" value="Genomic_DNA"/>
</dbReference>